<comment type="caution">
    <text evidence="2">The sequence shown here is derived from an EMBL/GenBank/DDBJ whole genome shotgun (WGS) entry which is preliminary data.</text>
</comment>
<dbReference type="Proteomes" id="UP000568050">
    <property type="component" value="Unassembled WGS sequence"/>
</dbReference>
<reference evidence="2 3" key="1">
    <citation type="submission" date="2020-08" db="EMBL/GenBank/DDBJ databases">
        <title>Sequencing the genomes of 1000 actinobacteria strains.</title>
        <authorList>
            <person name="Klenk H.-P."/>
        </authorList>
    </citation>
    <scope>NUCLEOTIDE SEQUENCE [LARGE SCALE GENOMIC DNA]</scope>
    <source>
        <strain evidence="2 3">DSM 23040</strain>
    </source>
</reference>
<dbReference type="Gene3D" id="3.40.50.1820">
    <property type="entry name" value="alpha/beta hydrolase"/>
    <property type="match status" value="1"/>
</dbReference>
<dbReference type="SUPFAM" id="SSF53474">
    <property type="entry name" value="alpha/beta-Hydrolases"/>
    <property type="match status" value="1"/>
</dbReference>
<dbReference type="EMBL" id="JACHWP010000005">
    <property type="protein sequence ID" value="MBB3023470.1"/>
    <property type="molecule type" value="Genomic_DNA"/>
</dbReference>
<gene>
    <name evidence="2" type="ORF">FHX50_001765</name>
</gene>
<keyword evidence="3" id="KW-1185">Reference proteome</keyword>
<evidence type="ECO:0000313" key="3">
    <source>
        <dbReference type="Proteomes" id="UP000568050"/>
    </source>
</evidence>
<organism evidence="2 3">
    <name type="scientific">Helcobacillus massiliensis</name>
    <dbReference type="NCBI Taxonomy" id="521392"/>
    <lineage>
        <taxon>Bacteria</taxon>
        <taxon>Bacillati</taxon>
        <taxon>Actinomycetota</taxon>
        <taxon>Actinomycetes</taxon>
        <taxon>Micrococcales</taxon>
        <taxon>Dermabacteraceae</taxon>
        <taxon>Helcobacillus</taxon>
    </lineage>
</organism>
<evidence type="ECO:0000313" key="2">
    <source>
        <dbReference type="EMBL" id="MBB3023470.1"/>
    </source>
</evidence>
<sequence>MTAPAADPAVTAPTAADAIGMDPAAVEAAATALEEAAATILTGQKDMAHIATSMSWDGPDADEHRRWVRQVFDRDCQEVASEISRIARELHDQVRHQIDASTARGIIPDPGGFGSALRSGFQQGAPHIARGVPLGYGPARTFGAPTGSTNGYLDDDDPAPDWLEGPVEKGLSLIGQGGRAIVGAWQDEREAKLRSQGVHPDIVEQARRNDEIAVEPLLRFIDGTGPAPSAMETASGAALLLASPFLAHGQNLQGIANAVTAVVNGQPIPDFANAEPAVLDVATTEGGTVPANTAELVLGIEDVRAPTVEAGTDQGRISVTQLRDENGQATAIVHVPPTEGTPIDQIDAWTGAQGNNRDWLSNVHLASADRDAAAVKDIDVALKEADLPPGTPVLLVGHSQGGLAAARFAQDPQYNGPGAHLVTDVVTVGSPVDSIQPAHTNTQLTSISHGDSYLEVGGMRVPLPTDGDIVPALDFNERSLNEQLVAIDLPDQEPAPNSEVNYLDLNHNSGHTHPNGEIRRDWGYTGSIAKFENSNDQLIALNRRLEGTYTGENVTAVRTTVVTTGVER</sequence>
<dbReference type="Pfam" id="PF06259">
    <property type="entry name" value="Abhydrolase_8"/>
    <property type="match status" value="1"/>
</dbReference>
<dbReference type="InterPro" id="IPR010427">
    <property type="entry name" value="DUF1023"/>
</dbReference>
<protein>
    <recommendedName>
        <fullName evidence="1">DUF1023 domain-containing protein</fullName>
    </recommendedName>
</protein>
<feature type="domain" description="DUF1023" evidence="1">
    <location>
        <begin position="342"/>
        <end position="432"/>
    </location>
</feature>
<proteinExistence type="predicted"/>
<dbReference type="RefSeq" id="WP_183376666.1">
    <property type="nucleotide sequence ID" value="NZ_JACHWP010000005.1"/>
</dbReference>
<accession>A0A839QXC4</accession>
<name>A0A839QXC4_9MICO</name>
<dbReference type="InterPro" id="IPR029058">
    <property type="entry name" value="AB_hydrolase_fold"/>
</dbReference>
<evidence type="ECO:0000259" key="1">
    <source>
        <dbReference type="Pfam" id="PF06259"/>
    </source>
</evidence>
<dbReference type="AlphaFoldDB" id="A0A839QXC4"/>